<dbReference type="Proteomes" id="UP000708208">
    <property type="component" value="Unassembled WGS sequence"/>
</dbReference>
<gene>
    <name evidence="3" type="ORF">AFUS01_LOCUS26358</name>
</gene>
<reference evidence="3" key="1">
    <citation type="submission" date="2021-06" db="EMBL/GenBank/DDBJ databases">
        <authorList>
            <person name="Hodson N. C."/>
            <person name="Mongue J. A."/>
            <person name="Jaron S. K."/>
        </authorList>
    </citation>
    <scope>NUCLEOTIDE SEQUENCE</scope>
</reference>
<protein>
    <submittedName>
        <fullName evidence="3">Uncharacterized protein</fullName>
    </submittedName>
</protein>
<evidence type="ECO:0000256" key="2">
    <source>
        <dbReference type="SAM" id="Phobius"/>
    </source>
</evidence>
<proteinExistence type="predicted"/>
<organism evidence="3 4">
    <name type="scientific">Allacma fusca</name>
    <dbReference type="NCBI Taxonomy" id="39272"/>
    <lineage>
        <taxon>Eukaryota</taxon>
        <taxon>Metazoa</taxon>
        <taxon>Ecdysozoa</taxon>
        <taxon>Arthropoda</taxon>
        <taxon>Hexapoda</taxon>
        <taxon>Collembola</taxon>
        <taxon>Symphypleona</taxon>
        <taxon>Sminthuridae</taxon>
        <taxon>Allacma</taxon>
    </lineage>
</organism>
<comment type="caution">
    <text evidence="3">The sequence shown here is derived from an EMBL/GenBank/DDBJ whole genome shotgun (WGS) entry which is preliminary data.</text>
</comment>
<feature type="region of interest" description="Disordered" evidence="1">
    <location>
        <begin position="86"/>
        <end position="105"/>
    </location>
</feature>
<keyword evidence="2" id="KW-0472">Membrane</keyword>
<dbReference type="AlphaFoldDB" id="A0A8J2KMC1"/>
<evidence type="ECO:0000313" key="3">
    <source>
        <dbReference type="EMBL" id="CAG7815694.1"/>
    </source>
</evidence>
<keyword evidence="4" id="KW-1185">Reference proteome</keyword>
<evidence type="ECO:0000256" key="1">
    <source>
        <dbReference type="SAM" id="MobiDB-lite"/>
    </source>
</evidence>
<evidence type="ECO:0000313" key="4">
    <source>
        <dbReference type="Proteomes" id="UP000708208"/>
    </source>
</evidence>
<feature type="transmembrane region" description="Helical" evidence="2">
    <location>
        <begin position="48"/>
        <end position="65"/>
    </location>
</feature>
<accession>A0A8J2KMC1</accession>
<keyword evidence="2" id="KW-0812">Transmembrane</keyword>
<dbReference type="EMBL" id="CAJVCH010350958">
    <property type="protein sequence ID" value="CAG7815694.1"/>
    <property type="molecule type" value="Genomic_DNA"/>
</dbReference>
<name>A0A8J2KMC1_9HEXA</name>
<sequence length="238" mass="26282">KDCPTAAPAIRAKEKLGRCKIWFYISILLLLVEVVNIVIYITGSMLEIALANTAFLARGVFMYFVQKYMRMLQQTIQGSALPVQERSAPSAGGVSRPCDNPSTGRGETMPFLPASERNDSNSNTIKTATSMVTTIVSADGQHRIILNHEPEFELQSNLALSRPQYRQPDFNSGVELYDLHIDEQFEPSGDQGVRSCINNNINNNNNITITITNTTSSHNKAFNSTMLQRNDTGPIVGV</sequence>
<feature type="non-terminal residue" evidence="3">
    <location>
        <position position="1"/>
    </location>
</feature>
<keyword evidence="2" id="KW-1133">Transmembrane helix</keyword>
<feature type="transmembrane region" description="Helical" evidence="2">
    <location>
        <begin position="21"/>
        <end position="42"/>
    </location>
</feature>